<dbReference type="GO" id="GO:0003950">
    <property type="term" value="F:NAD+ poly-ADP-ribosyltransferase activity"/>
    <property type="evidence" value="ECO:0007669"/>
    <property type="project" value="InterPro"/>
</dbReference>
<dbReference type="Gene3D" id="3.20.170.30">
    <property type="match status" value="1"/>
</dbReference>
<dbReference type="InterPro" id="IPR022928">
    <property type="entry name" value="RNA_2'-PTrans_KptA"/>
</dbReference>
<reference evidence="6" key="1">
    <citation type="submission" date="2023-03" db="EMBL/GenBank/DDBJ databases">
        <title>Andean soil-derived lignocellulolytic bacterial consortium as a source of novel taxa and putative plastic-active enzymes.</title>
        <authorList>
            <person name="Diaz-Garcia L."/>
            <person name="Chuvochina M."/>
            <person name="Feuerriegel G."/>
            <person name="Bunk B."/>
            <person name="Sproer C."/>
            <person name="Streit W.R."/>
            <person name="Rodriguez L.M."/>
            <person name="Overmann J."/>
            <person name="Jimenez D.J."/>
        </authorList>
    </citation>
    <scope>NUCLEOTIDE SEQUENCE</scope>
    <source>
        <strain evidence="6">MAG 7</strain>
    </source>
</reference>
<keyword evidence="3 5" id="KW-0520">NAD</keyword>
<gene>
    <name evidence="5" type="primary">kptA</name>
    <name evidence="6" type="ORF">P0Y53_09745</name>
</gene>
<dbReference type="InterPro" id="IPR042081">
    <property type="entry name" value="RNA_2'-PTrans_C"/>
</dbReference>
<evidence type="ECO:0000313" key="6">
    <source>
        <dbReference type="EMBL" id="WEK37784.1"/>
    </source>
</evidence>
<dbReference type="Proteomes" id="UP001220610">
    <property type="component" value="Chromosome"/>
</dbReference>
<evidence type="ECO:0000256" key="2">
    <source>
        <dbReference type="ARBA" id="ARBA00022679"/>
    </source>
</evidence>
<comment type="function">
    <text evidence="4 5">Removes the 2'-phosphate from RNA via an intermediate in which the phosphate is ADP-ribosylated by NAD followed by a presumed transesterification to release the RNA and generate ADP-ribose 1''-2''-cyclic phosphate (APPR&gt;P). May function as an ADP-ribosylase.</text>
</comment>
<evidence type="ECO:0000256" key="5">
    <source>
        <dbReference type="HAMAP-Rule" id="MF_00299"/>
    </source>
</evidence>
<comment type="similarity">
    <text evidence="1 5">Belongs to the KptA/TPT1 family.</text>
</comment>
<dbReference type="HAMAP" id="MF_00299">
    <property type="entry name" value="KptA"/>
    <property type="match status" value="1"/>
</dbReference>
<evidence type="ECO:0000256" key="4">
    <source>
        <dbReference type="ARBA" id="ARBA00025212"/>
    </source>
</evidence>
<name>A0AAJ5WX16_9BACT</name>
<evidence type="ECO:0000313" key="7">
    <source>
        <dbReference type="Proteomes" id="UP001220610"/>
    </source>
</evidence>
<organism evidence="6 7">
    <name type="scientific">Candidatus Pseudobacter hemicellulosilyticus</name>
    <dbReference type="NCBI Taxonomy" id="3121375"/>
    <lineage>
        <taxon>Bacteria</taxon>
        <taxon>Pseudomonadati</taxon>
        <taxon>Bacteroidota</taxon>
        <taxon>Chitinophagia</taxon>
        <taxon>Chitinophagales</taxon>
        <taxon>Chitinophagaceae</taxon>
        <taxon>Pseudobacter</taxon>
    </lineage>
</organism>
<dbReference type="EMBL" id="CP119311">
    <property type="protein sequence ID" value="WEK37784.1"/>
    <property type="molecule type" value="Genomic_DNA"/>
</dbReference>
<dbReference type="GO" id="GO:0000215">
    <property type="term" value="F:tRNA 2'-phosphotransferase activity"/>
    <property type="evidence" value="ECO:0007669"/>
    <property type="project" value="TreeGrafter"/>
</dbReference>
<dbReference type="GO" id="GO:0006388">
    <property type="term" value="P:tRNA splicing, via endonucleolytic cleavage and ligation"/>
    <property type="evidence" value="ECO:0007669"/>
    <property type="project" value="UniProtKB-UniRule"/>
</dbReference>
<dbReference type="Gene3D" id="1.10.10.970">
    <property type="entry name" value="RNA 2'-phosphotransferase, Tpt1/KptA family, N-terminal domain"/>
    <property type="match status" value="1"/>
</dbReference>
<dbReference type="PANTHER" id="PTHR12684">
    <property type="entry name" value="PUTATIVE PHOSPHOTRANSFERASE"/>
    <property type="match status" value="1"/>
</dbReference>
<dbReference type="PANTHER" id="PTHR12684:SF2">
    <property type="entry name" value="TRNA 2'-PHOSPHOTRANSFERASE 1"/>
    <property type="match status" value="1"/>
</dbReference>
<accession>A0AAJ5WX16</accession>
<dbReference type="InterPro" id="IPR042080">
    <property type="entry name" value="RNA_2'-PTrans_N"/>
</dbReference>
<keyword evidence="2 5" id="KW-0808">Transferase</keyword>
<dbReference type="AlphaFoldDB" id="A0AAJ5WX16"/>
<dbReference type="Pfam" id="PF01885">
    <property type="entry name" value="PTS_2-RNA"/>
    <property type="match status" value="1"/>
</dbReference>
<dbReference type="SUPFAM" id="SSF56399">
    <property type="entry name" value="ADP-ribosylation"/>
    <property type="match status" value="1"/>
</dbReference>
<dbReference type="NCBIfam" id="NF002014">
    <property type="entry name" value="PRK00819.1-4"/>
    <property type="match status" value="1"/>
</dbReference>
<protein>
    <recommendedName>
        <fullName evidence="5">Probable RNA 2'-phosphotransferase</fullName>
        <ecNumber evidence="5">2.7.1.-</ecNumber>
    </recommendedName>
</protein>
<sequence length="184" mass="20618">MDEKALKTTSKFLSLVLRHQPEAIGITLDEQGWTNVAALMTKLQQHNFPITLEQLKVLVETNAKKRFAFNEDFSSIRASQGHSVSIELGYNPAIPPAVLYHGTGQQSIASIQETGLDKRERHHVHLSADRETALNVGQRHGKPCIFEVAAAQMQQEGFTFFQSDNGVWLTDHVPVRYLQLIFPG</sequence>
<evidence type="ECO:0000256" key="3">
    <source>
        <dbReference type="ARBA" id="ARBA00023027"/>
    </source>
</evidence>
<evidence type="ECO:0000256" key="1">
    <source>
        <dbReference type="ARBA" id="ARBA00009836"/>
    </source>
</evidence>
<dbReference type="EC" id="2.7.1.-" evidence="5"/>
<dbReference type="InterPro" id="IPR002745">
    <property type="entry name" value="Ptrans_KptA/Tpt1"/>
</dbReference>
<proteinExistence type="inferred from homology"/>